<evidence type="ECO:0000256" key="6">
    <source>
        <dbReference type="ARBA" id="ARBA00022454"/>
    </source>
</evidence>
<evidence type="ECO:0000256" key="4">
    <source>
        <dbReference type="ARBA" id="ARBA00005491"/>
    </source>
</evidence>
<reference evidence="18" key="1">
    <citation type="journal article" date="2020" name="Fungal Divers.">
        <title>Resolving the Mortierellaceae phylogeny through synthesis of multi-gene phylogenetics and phylogenomics.</title>
        <authorList>
            <person name="Vandepol N."/>
            <person name="Liber J."/>
            <person name="Desiro A."/>
            <person name="Na H."/>
            <person name="Kennedy M."/>
            <person name="Barry K."/>
            <person name="Grigoriev I.V."/>
            <person name="Miller A.N."/>
            <person name="O'Donnell K."/>
            <person name="Stajich J.E."/>
            <person name="Bonito G."/>
        </authorList>
    </citation>
    <scope>NUCLEOTIDE SEQUENCE</scope>
    <source>
        <strain evidence="18">MES-2147</strain>
    </source>
</reference>
<keyword evidence="8" id="KW-0597">Phosphoprotein</keyword>
<dbReference type="GO" id="GO:0043130">
    <property type="term" value="F:ubiquitin binding"/>
    <property type="evidence" value="ECO:0007669"/>
    <property type="project" value="InterPro"/>
</dbReference>
<evidence type="ECO:0000256" key="2">
    <source>
        <dbReference type="ARBA" id="ARBA00004496"/>
    </source>
</evidence>
<dbReference type="Proteomes" id="UP000749646">
    <property type="component" value="Unassembled WGS sequence"/>
</dbReference>
<dbReference type="GO" id="GO:0003677">
    <property type="term" value="F:DNA binding"/>
    <property type="evidence" value="ECO:0007669"/>
    <property type="project" value="UniProtKB-KW"/>
</dbReference>
<evidence type="ECO:0000256" key="3">
    <source>
        <dbReference type="ARBA" id="ARBA00004574"/>
    </source>
</evidence>
<dbReference type="PANTHER" id="PTHR16308:SF13">
    <property type="entry name" value="PROTEIN LINGERER"/>
    <property type="match status" value="1"/>
</dbReference>
<dbReference type="GO" id="GO:0005634">
    <property type="term" value="C:nucleus"/>
    <property type="evidence" value="ECO:0007669"/>
    <property type="project" value="UniProtKB-SubCell"/>
</dbReference>
<feature type="region of interest" description="Disordered" evidence="16">
    <location>
        <begin position="69"/>
        <end position="110"/>
    </location>
</feature>
<organism evidence="18 19">
    <name type="scientific">Modicella reniformis</name>
    <dbReference type="NCBI Taxonomy" id="1440133"/>
    <lineage>
        <taxon>Eukaryota</taxon>
        <taxon>Fungi</taxon>
        <taxon>Fungi incertae sedis</taxon>
        <taxon>Mucoromycota</taxon>
        <taxon>Mortierellomycotina</taxon>
        <taxon>Mortierellomycetes</taxon>
        <taxon>Mortierellales</taxon>
        <taxon>Mortierellaceae</taxon>
        <taxon>Modicella</taxon>
    </lineage>
</organism>
<evidence type="ECO:0000256" key="1">
    <source>
        <dbReference type="ARBA" id="ARBA00004123"/>
    </source>
</evidence>
<dbReference type="PANTHER" id="PTHR16308">
    <property type="entry name" value="UBIQUITIN ASSOCIATED PROTEIN 2-LIKE/LINGERER"/>
    <property type="match status" value="1"/>
</dbReference>
<name>A0A9P6IIP3_9FUNG</name>
<evidence type="ECO:0000313" key="19">
    <source>
        <dbReference type="Proteomes" id="UP000749646"/>
    </source>
</evidence>
<dbReference type="SUPFAM" id="SSF46934">
    <property type="entry name" value="UBA-like"/>
    <property type="match status" value="1"/>
</dbReference>
<evidence type="ECO:0000256" key="16">
    <source>
        <dbReference type="SAM" id="MobiDB-lite"/>
    </source>
</evidence>
<keyword evidence="19" id="KW-1185">Reference proteome</keyword>
<dbReference type="EMBL" id="JAAAHW010010496">
    <property type="protein sequence ID" value="KAF9925325.1"/>
    <property type="molecule type" value="Genomic_DNA"/>
</dbReference>
<sequence length="110" mass="12494">MTFHSTSQRRSGGRDEPAELRQLRKDYGGSLTLLKEFHPDWKEEDLLYALQEVSGDVEQASSRIIEGLTTQWGEVKTKKTQKSKTTIDRNDNRTSNQRGGTADRGPRTRG</sequence>
<keyword evidence="12" id="KW-0779">Telomere</keyword>
<evidence type="ECO:0000256" key="12">
    <source>
        <dbReference type="ARBA" id="ARBA00022895"/>
    </source>
</evidence>
<evidence type="ECO:0000259" key="17">
    <source>
        <dbReference type="Pfam" id="PF02845"/>
    </source>
</evidence>
<feature type="domain" description="CUE" evidence="17">
    <location>
        <begin position="39"/>
        <end position="67"/>
    </location>
</feature>
<dbReference type="GO" id="GO:0000781">
    <property type="term" value="C:chromosome, telomeric region"/>
    <property type="evidence" value="ECO:0007669"/>
    <property type="project" value="UniProtKB-SubCell"/>
</dbReference>
<dbReference type="CDD" id="cd14368">
    <property type="entry name" value="CUE_DEF1_like"/>
    <property type="match status" value="1"/>
</dbReference>
<evidence type="ECO:0000313" key="18">
    <source>
        <dbReference type="EMBL" id="KAF9925325.1"/>
    </source>
</evidence>
<comment type="subcellular location">
    <subcellularLocation>
        <location evidence="3">Chromosome</location>
        <location evidence="3">Telomere</location>
    </subcellularLocation>
    <subcellularLocation>
        <location evidence="2">Cytoplasm</location>
    </subcellularLocation>
    <subcellularLocation>
        <location evidence="1">Nucleus</location>
    </subcellularLocation>
</comment>
<feature type="non-terminal residue" evidence="18">
    <location>
        <position position="110"/>
    </location>
</feature>
<dbReference type="AlphaFoldDB" id="A0A9P6IIP3"/>
<proteinExistence type="inferred from homology"/>
<feature type="region of interest" description="Disordered" evidence="16">
    <location>
        <begin position="1"/>
        <end position="20"/>
    </location>
</feature>
<keyword evidence="9" id="KW-0227">DNA damage</keyword>
<evidence type="ECO:0000256" key="11">
    <source>
        <dbReference type="ARBA" id="ARBA00022843"/>
    </source>
</evidence>
<dbReference type="GO" id="GO:0006281">
    <property type="term" value="P:DNA repair"/>
    <property type="evidence" value="ECO:0007669"/>
    <property type="project" value="UniProtKB-KW"/>
</dbReference>
<evidence type="ECO:0000256" key="7">
    <source>
        <dbReference type="ARBA" id="ARBA00022490"/>
    </source>
</evidence>
<keyword evidence="7" id="KW-0963">Cytoplasm</keyword>
<dbReference type="InterPro" id="IPR041803">
    <property type="entry name" value="DEF1_CUE"/>
</dbReference>
<evidence type="ECO:0000256" key="9">
    <source>
        <dbReference type="ARBA" id="ARBA00022763"/>
    </source>
</evidence>
<evidence type="ECO:0000256" key="13">
    <source>
        <dbReference type="ARBA" id="ARBA00023125"/>
    </source>
</evidence>
<evidence type="ECO:0000256" key="14">
    <source>
        <dbReference type="ARBA" id="ARBA00023204"/>
    </source>
</evidence>
<dbReference type="InterPro" id="IPR051833">
    <property type="entry name" value="TC-DDR_regulator"/>
</dbReference>
<dbReference type="InterPro" id="IPR009060">
    <property type="entry name" value="UBA-like_sf"/>
</dbReference>
<keyword evidence="11" id="KW-0832">Ubl conjugation</keyword>
<keyword evidence="13" id="KW-0238">DNA-binding</keyword>
<dbReference type="GO" id="GO:0005737">
    <property type="term" value="C:cytoplasm"/>
    <property type="evidence" value="ECO:0007669"/>
    <property type="project" value="UniProtKB-SubCell"/>
</dbReference>
<keyword evidence="10" id="KW-0833">Ubl conjugation pathway</keyword>
<feature type="compositionally biased region" description="Polar residues" evidence="16">
    <location>
        <begin position="1"/>
        <end position="10"/>
    </location>
</feature>
<evidence type="ECO:0000256" key="5">
    <source>
        <dbReference type="ARBA" id="ARBA00020536"/>
    </source>
</evidence>
<accession>A0A9P6IIP3</accession>
<comment type="similarity">
    <text evidence="4">Belongs to the DEF1 family.</text>
</comment>
<comment type="caution">
    <text evidence="18">The sequence shown here is derived from an EMBL/GenBank/DDBJ whole genome shotgun (WGS) entry which is preliminary data.</text>
</comment>
<evidence type="ECO:0000256" key="8">
    <source>
        <dbReference type="ARBA" id="ARBA00022553"/>
    </source>
</evidence>
<keyword evidence="15" id="KW-0539">Nucleus</keyword>
<evidence type="ECO:0000256" key="15">
    <source>
        <dbReference type="ARBA" id="ARBA00023242"/>
    </source>
</evidence>
<gene>
    <name evidence="18" type="ORF">BGZ65_007807</name>
</gene>
<keyword evidence="14" id="KW-0234">DNA repair</keyword>
<protein>
    <recommendedName>
        <fullName evidence="5">RNA polymerase II degradation factor 1</fullName>
    </recommendedName>
</protein>
<evidence type="ECO:0000256" key="10">
    <source>
        <dbReference type="ARBA" id="ARBA00022786"/>
    </source>
</evidence>
<dbReference type="InterPro" id="IPR003892">
    <property type="entry name" value="CUE"/>
</dbReference>
<dbReference type="Pfam" id="PF02845">
    <property type="entry name" value="CUE"/>
    <property type="match status" value="1"/>
</dbReference>
<dbReference type="OrthoDB" id="5396806at2759"/>
<keyword evidence="6" id="KW-0158">Chromosome</keyword>